<dbReference type="SUPFAM" id="SSF102114">
    <property type="entry name" value="Radical SAM enzymes"/>
    <property type="match status" value="1"/>
</dbReference>
<dbReference type="Gene3D" id="3.20.20.70">
    <property type="entry name" value="Aldolase class I"/>
    <property type="match status" value="1"/>
</dbReference>
<dbReference type="InterPro" id="IPR058240">
    <property type="entry name" value="rSAM_sf"/>
</dbReference>
<keyword evidence="3" id="KW-0949">S-adenosyl-L-methionine</keyword>
<dbReference type="GO" id="GO:0005525">
    <property type="term" value="F:GTP binding"/>
    <property type="evidence" value="ECO:0007669"/>
    <property type="project" value="UniProtKB-KW"/>
</dbReference>
<comment type="cofactor">
    <cofactor evidence="1">
        <name>[4Fe-4S] cluster</name>
        <dbReference type="ChEBI" id="CHEBI:49883"/>
    </cofactor>
</comment>
<evidence type="ECO:0000256" key="9">
    <source>
        <dbReference type="ARBA" id="ARBA00023150"/>
    </source>
</evidence>
<dbReference type="Pfam" id="PF06463">
    <property type="entry name" value="Mob_synth_C"/>
    <property type="match status" value="1"/>
</dbReference>
<evidence type="ECO:0000256" key="2">
    <source>
        <dbReference type="ARBA" id="ARBA00022485"/>
    </source>
</evidence>
<evidence type="ECO:0000256" key="3">
    <source>
        <dbReference type="ARBA" id="ARBA00022691"/>
    </source>
</evidence>
<keyword evidence="2" id="KW-0004">4Fe-4S</keyword>
<dbReference type="PANTHER" id="PTHR22960:SF0">
    <property type="entry name" value="MOLYBDENUM COFACTOR BIOSYNTHESIS PROTEIN 1"/>
    <property type="match status" value="1"/>
</dbReference>
<dbReference type="STRING" id="1395571.TMS3_0122445"/>
<dbReference type="CDD" id="cd01335">
    <property type="entry name" value="Radical_SAM"/>
    <property type="match status" value="1"/>
</dbReference>
<keyword evidence="7" id="KW-0411">Iron-sulfur</keyword>
<dbReference type="PROSITE" id="PS51918">
    <property type="entry name" value="RADICAL_SAM"/>
    <property type="match status" value="1"/>
</dbReference>
<dbReference type="InterPro" id="IPR013785">
    <property type="entry name" value="Aldolase_TIM"/>
</dbReference>
<dbReference type="GO" id="GO:0046872">
    <property type="term" value="F:metal ion binding"/>
    <property type="evidence" value="ECO:0007669"/>
    <property type="project" value="UniProtKB-KW"/>
</dbReference>
<evidence type="ECO:0000256" key="5">
    <source>
        <dbReference type="ARBA" id="ARBA00022741"/>
    </source>
</evidence>
<comment type="caution">
    <text evidence="12">The sequence shown here is derived from an EMBL/GenBank/DDBJ whole genome shotgun (WGS) entry which is preliminary data.</text>
</comment>
<dbReference type="SMART" id="SM00729">
    <property type="entry name" value="Elp3"/>
    <property type="match status" value="1"/>
</dbReference>
<organism evidence="12 13">
    <name type="scientific">Pseudomonas taeanensis MS-3</name>
    <dbReference type="NCBI Taxonomy" id="1395571"/>
    <lineage>
        <taxon>Bacteria</taxon>
        <taxon>Pseudomonadati</taxon>
        <taxon>Pseudomonadota</taxon>
        <taxon>Gammaproteobacteria</taxon>
        <taxon>Pseudomonadales</taxon>
        <taxon>Pseudomonadaceae</taxon>
        <taxon>Pseudomonas</taxon>
    </lineage>
</organism>
<dbReference type="SFLD" id="SFLDG01383">
    <property type="entry name" value="cyclic_pyranopterin_phosphate"/>
    <property type="match status" value="1"/>
</dbReference>
<sequence length="322" mass="34985">MIVDRQGRRFRNLRISLTAACNYACTYCVPDGKRLVAAQDELSAEAMVRGVAYLIEAAGIERLRITGGEPLVSPKLDMLLRGVSQLGLADISLTTNGQLLVRKLPLLLESGIRRLNVSLDTLDADAFRTIARGGDLATVLAGMEEARAAGVSIKVNMVPLRGQNLDQVLPLLDYCLERGFELRFIELMRMGHLARPGNSFVQQFVGMPELLAMIGERHAFAQADAPLDATALRYQIPGLGFFGVIANESVPFCRTCSRLRLSSTGWLHGCLSSSNRHYVGDLLDKPRHEALPALQGLLVKALGDKQEIAFSGGVTVMKIIGG</sequence>
<dbReference type="InterPro" id="IPR010505">
    <property type="entry name" value="MoaA_twitch"/>
</dbReference>
<evidence type="ECO:0000313" key="12">
    <source>
        <dbReference type="EMBL" id="KFX67969.1"/>
    </source>
</evidence>
<dbReference type="InterPro" id="IPR006638">
    <property type="entry name" value="Elp3/MiaA/NifB-like_rSAM"/>
</dbReference>
<keyword evidence="10" id="KW-0456">Lyase</keyword>
<keyword evidence="8" id="KW-0342">GTP-binding</keyword>
<keyword evidence="4" id="KW-0479">Metal-binding</keyword>
<dbReference type="Pfam" id="PF04055">
    <property type="entry name" value="Radical_SAM"/>
    <property type="match status" value="1"/>
</dbReference>
<dbReference type="eggNOG" id="COG2896">
    <property type="taxonomic scope" value="Bacteria"/>
</dbReference>
<dbReference type="InterPro" id="IPR040064">
    <property type="entry name" value="MoaA-like"/>
</dbReference>
<dbReference type="InterPro" id="IPR007197">
    <property type="entry name" value="rSAM"/>
</dbReference>
<dbReference type="GO" id="GO:0061799">
    <property type="term" value="F:cyclic pyranopterin monophosphate synthase activity"/>
    <property type="evidence" value="ECO:0007669"/>
    <property type="project" value="TreeGrafter"/>
</dbReference>
<dbReference type="EMBL" id="AWSQ01000009">
    <property type="protein sequence ID" value="KFX67969.1"/>
    <property type="molecule type" value="Genomic_DNA"/>
</dbReference>
<evidence type="ECO:0000256" key="10">
    <source>
        <dbReference type="ARBA" id="ARBA00023239"/>
    </source>
</evidence>
<dbReference type="SFLD" id="SFLDG01067">
    <property type="entry name" value="SPASM/twitch_domain_containing"/>
    <property type="match status" value="1"/>
</dbReference>
<dbReference type="RefSeq" id="WP_025167434.1">
    <property type="nucleotide sequence ID" value="NZ_AWSQ01000009.1"/>
</dbReference>
<keyword evidence="9" id="KW-0501">Molybdenum cofactor biosynthesis</keyword>
<dbReference type="GO" id="GO:0061798">
    <property type="term" value="F:GTP 3',8'-cyclase activity"/>
    <property type="evidence" value="ECO:0007669"/>
    <property type="project" value="TreeGrafter"/>
</dbReference>
<gene>
    <name evidence="12" type="ORF">TMS3_0122445</name>
</gene>
<dbReference type="GO" id="GO:0006777">
    <property type="term" value="P:Mo-molybdopterin cofactor biosynthetic process"/>
    <property type="evidence" value="ECO:0007669"/>
    <property type="project" value="UniProtKB-KW"/>
</dbReference>
<dbReference type="SFLD" id="SFLDG01386">
    <property type="entry name" value="main_SPASM_domain-containing"/>
    <property type="match status" value="1"/>
</dbReference>
<evidence type="ECO:0000256" key="7">
    <source>
        <dbReference type="ARBA" id="ARBA00023014"/>
    </source>
</evidence>
<keyword evidence="5" id="KW-0547">Nucleotide-binding</keyword>
<dbReference type="GO" id="GO:0051539">
    <property type="term" value="F:4 iron, 4 sulfur cluster binding"/>
    <property type="evidence" value="ECO:0007669"/>
    <property type="project" value="UniProtKB-KW"/>
</dbReference>
<dbReference type="InterPro" id="IPR050105">
    <property type="entry name" value="MoCo_biosynth_MoaA/MoaC"/>
</dbReference>
<evidence type="ECO:0000256" key="8">
    <source>
        <dbReference type="ARBA" id="ARBA00023134"/>
    </source>
</evidence>
<keyword evidence="6" id="KW-0408">Iron</keyword>
<evidence type="ECO:0000313" key="13">
    <source>
        <dbReference type="Proteomes" id="UP000030063"/>
    </source>
</evidence>
<evidence type="ECO:0000259" key="11">
    <source>
        <dbReference type="PROSITE" id="PS51918"/>
    </source>
</evidence>
<name>A0A0A1YH71_9PSED</name>
<evidence type="ECO:0000256" key="4">
    <source>
        <dbReference type="ARBA" id="ARBA00022723"/>
    </source>
</evidence>
<evidence type="ECO:0000256" key="1">
    <source>
        <dbReference type="ARBA" id="ARBA00001966"/>
    </source>
</evidence>
<dbReference type="PANTHER" id="PTHR22960">
    <property type="entry name" value="MOLYBDOPTERIN COFACTOR SYNTHESIS PROTEIN A"/>
    <property type="match status" value="1"/>
</dbReference>
<dbReference type="OrthoDB" id="9763993at2"/>
<feature type="domain" description="Radical SAM core" evidence="11">
    <location>
        <begin position="5"/>
        <end position="217"/>
    </location>
</feature>
<proteinExistence type="predicted"/>
<evidence type="ECO:0000256" key="6">
    <source>
        <dbReference type="ARBA" id="ARBA00023004"/>
    </source>
</evidence>
<dbReference type="SFLD" id="SFLDS00029">
    <property type="entry name" value="Radical_SAM"/>
    <property type="match status" value="1"/>
</dbReference>
<protein>
    <submittedName>
        <fullName evidence="12">Radical SAM protein</fullName>
    </submittedName>
</protein>
<accession>A0A0A1YH71</accession>
<keyword evidence="13" id="KW-1185">Reference proteome</keyword>
<dbReference type="AlphaFoldDB" id="A0A0A1YH71"/>
<reference evidence="12 13" key="1">
    <citation type="journal article" date="2014" name="Genome Announc.">
        <title>Draft Genome Sequence of Petroleum Oil-Degrading Marine Bacterium Pseudomonas taeanensis Strain MS-3, Isolated from a Crude Oil-Contaminated Seashore.</title>
        <authorList>
            <person name="Lee S.Y."/>
            <person name="Kim S.H."/>
            <person name="Lee D.G."/>
            <person name="Shin S."/>
            <person name="Yun S.H."/>
            <person name="Choi C.W."/>
            <person name="Chung Y.H."/>
            <person name="Choi J.S."/>
            <person name="Kahng H.Y."/>
            <person name="Kim S.I."/>
        </authorList>
    </citation>
    <scope>NUCLEOTIDE SEQUENCE [LARGE SCALE GENOMIC DNA]</scope>
    <source>
        <strain evidence="12 13">MS-3</strain>
    </source>
</reference>
<dbReference type="Proteomes" id="UP000030063">
    <property type="component" value="Unassembled WGS sequence"/>
</dbReference>